<accession>A0A2M4DPM4</accession>
<proteinExistence type="predicted"/>
<organism evidence="2">
    <name type="scientific">Anopheles darlingi</name>
    <name type="common">Mosquito</name>
    <dbReference type="NCBI Taxonomy" id="43151"/>
    <lineage>
        <taxon>Eukaryota</taxon>
        <taxon>Metazoa</taxon>
        <taxon>Ecdysozoa</taxon>
        <taxon>Arthropoda</taxon>
        <taxon>Hexapoda</taxon>
        <taxon>Insecta</taxon>
        <taxon>Pterygota</taxon>
        <taxon>Neoptera</taxon>
        <taxon>Endopterygota</taxon>
        <taxon>Diptera</taxon>
        <taxon>Nematocera</taxon>
        <taxon>Culicoidea</taxon>
        <taxon>Culicidae</taxon>
        <taxon>Anophelinae</taxon>
        <taxon>Anopheles</taxon>
    </lineage>
</organism>
<name>A0A2M4DPM4_ANODA</name>
<evidence type="ECO:0000256" key="1">
    <source>
        <dbReference type="SAM" id="SignalP"/>
    </source>
</evidence>
<reference evidence="2" key="1">
    <citation type="submission" date="2018-01" db="EMBL/GenBank/DDBJ databases">
        <title>An insight into the sialome of Amazonian anophelines.</title>
        <authorList>
            <person name="Ribeiro J.M."/>
            <person name="Scarpassa V."/>
            <person name="Calvo E."/>
        </authorList>
    </citation>
    <scope>NUCLEOTIDE SEQUENCE</scope>
</reference>
<feature type="chain" id="PRO_5014850460" evidence="1">
    <location>
        <begin position="18"/>
        <end position="69"/>
    </location>
</feature>
<keyword evidence="1" id="KW-0732">Signal</keyword>
<protein>
    <submittedName>
        <fullName evidence="2">Putative secreted protein</fullName>
    </submittedName>
</protein>
<evidence type="ECO:0000313" key="2">
    <source>
        <dbReference type="EMBL" id="MBW79520.1"/>
    </source>
</evidence>
<sequence length="69" mass="8121">MWFTLVIFFFFYQQFLSETNQGLADFYERNCDVHISYPFNLRNGLFVPNELSAIFDGQVLELLLNSSSL</sequence>
<dbReference type="EMBL" id="GGFL01015342">
    <property type="protein sequence ID" value="MBW79520.1"/>
    <property type="molecule type" value="Transcribed_RNA"/>
</dbReference>
<feature type="signal peptide" evidence="1">
    <location>
        <begin position="1"/>
        <end position="17"/>
    </location>
</feature>
<dbReference type="AlphaFoldDB" id="A0A2M4DPM4"/>